<accession>A0A0D7WZK2</accession>
<dbReference type="OrthoDB" id="9804765at2"/>
<gene>
    <name evidence="1" type="ORF">QD47_16075</name>
</gene>
<dbReference type="InterPro" id="IPR037479">
    <property type="entry name" value="Tauto_MSAD"/>
</dbReference>
<evidence type="ECO:0000313" key="1">
    <source>
        <dbReference type="EMBL" id="KJD44626.1"/>
    </source>
</evidence>
<comment type="caution">
    <text evidence="1">The sequence shown here is derived from an EMBL/GenBank/DDBJ whole genome shotgun (WGS) entry which is preliminary data.</text>
</comment>
<sequence length="128" mass="15081">MPFVRVGYMEQQYTEQELPCISHCILNALIEHFQVPAKDYFQVFHAHKQSEFYYSPDYLDIPRTDKLLYIQITMGSGRTTEQKKSFYQRLAELLSTECKIRPEDVFVTLVETELEDWSFGNGLAQMIL</sequence>
<dbReference type="EMBL" id="JTHP01000032">
    <property type="protein sequence ID" value="KJD44626.1"/>
    <property type="molecule type" value="Genomic_DNA"/>
</dbReference>
<dbReference type="Gene3D" id="3.30.429.10">
    <property type="entry name" value="Macrophage Migration Inhibitory Factor"/>
    <property type="match status" value="1"/>
</dbReference>
<dbReference type="PATRIC" id="fig|159743.3.peg.3573"/>
<reference evidence="1 2" key="1">
    <citation type="submission" date="2014-11" db="EMBL/GenBank/DDBJ databases">
        <title>Draft Genome Sequences of Paenibacillus polymyxa NRRL B-30509 and Paenibacillus terrae NRRL B-30644, Strains from a Poultry Environment that Produce Tridecaptin A and Paenicidins.</title>
        <authorList>
            <person name="van Belkum M.J."/>
            <person name="Lohans C.T."/>
            <person name="Vederas J.C."/>
        </authorList>
    </citation>
    <scope>NUCLEOTIDE SEQUENCE [LARGE SCALE GENOMIC DNA]</scope>
    <source>
        <strain evidence="1 2">NRRL B-30644</strain>
    </source>
</reference>
<keyword evidence="2" id="KW-1185">Reference proteome</keyword>
<dbReference type="PANTHER" id="PTHR38460">
    <property type="entry name" value="TAUTOMERASE YOLI-RELATED"/>
    <property type="match status" value="1"/>
</dbReference>
<dbReference type="Proteomes" id="UP000032534">
    <property type="component" value="Unassembled WGS sequence"/>
</dbReference>
<evidence type="ECO:0000313" key="2">
    <source>
        <dbReference type="Proteomes" id="UP000032534"/>
    </source>
</evidence>
<dbReference type="PANTHER" id="PTHR38460:SF1">
    <property type="entry name" value="TAUTOMERASE YOLI-RELATED"/>
    <property type="match status" value="1"/>
</dbReference>
<dbReference type="AlphaFoldDB" id="A0A0D7WZK2"/>
<dbReference type="RefSeq" id="WP_044647099.1">
    <property type="nucleotide sequence ID" value="NZ_JTHP01000032.1"/>
</dbReference>
<name>A0A0D7WZK2_9BACL</name>
<protein>
    <submittedName>
        <fullName evidence="1">Tautomerase</fullName>
    </submittedName>
</protein>
<dbReference type="SUPFAM" id="SSF55331">
    <property type="entry name" value="Tautomerase/MIF"/>
    <property type="match status" value="1"/>
</dbReference>
<dbReference type="Pfam" id="PF14552">
    <property type="entry name" value="Tautomerase_2"/>
    <property type="match status" value="1"/>
</dbReference>
<organism evidence="1 2">
    <name type="scientific">Paenibacillus terrae</name>
    <dbReference type="NCBI Taxonomy" id="159743"/>
    <lineage>
        <taxon>Bacteria</taxon>
        <taxon>Bacillati</taxon>
        <taxon>Bacillota</taxon>
        <taxon>Bacilli</taxon>
        <taxon>Bacillales</taxon>
        <taxon>Paenibacillaceae</taxon>
        <taxon>Paenibacillus</taxon>
    </lineage>
</organism>
<dbReference type="InterPro" id="IPR014347">
    <property type="entry name" value="Tautomerase/MIF_sf"/>
</dbReference>
<proteinExistence type="predicted"/>